<keyword evidence="2" id="KW-1133">Transmembrane helix</keyword>
<reference evidence="3" key="3">
    <citation type="journal article" date="2017" name="Nature">
        <title>Genome sequence of the progenitor of the wheat D genome Aegilops tauschii.</title>
        <authorList>
            <person name="Luo M.C."/>
            <person name="Gu Y.Q."/>
            <person name="Puiu D."/>
            <person name="Wang H."/>
            <person name="Twardziok S.O."/>
            <person name="Deal K.R."/>
            <person name="Huo N."/>
            <person name="Zhu T."/>
            <person name="Wang L."/>
            <person name="Wang Y."/>
            <person name="McGuire P.E."/>
            <person name="Liu S."/>
            <person name="Long H."/>
            <person name="Ramasamy R.K."/>
            <person name="Rodriguez J.C."/>
            <person name="Van S.L."/>
            <person name="Yuan L."/>
            <person name="Wang Z."/>
            <person name="Xia Z."/>
            <person name="Xiao L."/>
            <person name="Anderson O.D."/>
            <person name="Ouyang S."/>
            <person name="Liang Y."/>
            <person name="Zimin A.V."/>
            <person name="Pertea G."/>
            <person name="Qi P."/>
            <person name="Bennetzen J.L."/>
            <person name="Dai X."/>
            <person name="Dawson M.W."/>
            <person name="Muller H.G."/>
            <person name="Kugler K."/>
            <person name="Rivarola-Duarte L."/>
            <person name="Spannagl M."/>
            <person name="Mayer K.F.X."/>
            <person name="Lu F.H."/>
            <person name="Bevan M.W."/>
            <person name="Leroy P."/>
            <person name="Li P."/>
            <person name="You F.M."/>
            <person name="Sun Q."/>
            <person name="Liu Z."/>
            <person name="Lyons E."/>
            <person name="Wicker T."/>
            <person name="Salzberg S.L."/>
            <person name="Devos K.M."/>
            <person name="Dvorak J."/>
        </authorList>
    </citation>
    <scope>NUCLEOTIDE SEQUENCE [LARGE SCALE GENOMIC DNA]</scope>
    <source>
        <strain evidence="3">cv. AL8/78</strain>
    </source>
</reference>
<feature type="region of interest" description="Disordered" evidence="1">
    <location>
        <begin position="26"/>
        <end position="53"/>
    </location>
</feature>
<name>A0A453BZD7_AEGTS</name>
<evidence type="ECO:0000256" key="2">
    <source>
        <dbReference type="SAM" id="Phobius"/>
    </source>
</evidence>
<dbReference type="Gramene" id="AET2Gv20684900.5">
    <property type="protein sequence ID" value="AET2Gv20684900.5"/>
    <property type="gene ID" value="AET2Gv20684900"/>
</dbReference>
<feature type="compositionally biased region" description="Basic residues" evidence="1">
    <location>
        <begin position="42"/>
        <end position="52"/>
    </location>
</feature>
<reference evidence="3" key="4">
    <citation type="submission" date="2019-03" db="UniProtKB">
        <authorList>
            <consortium name="EnsemblPlants"/>
        </authorList>
    </citation>
    <scope>IDENTIFICATION</scope>
</reference>
<evidence type="ECO:0000313" key="4">
    <source>
        <dbReference type="Proteomes" id="UP000015105"/>
    </source>
</evidence>
<reference evidence="3" key="5">
    <citation type="journal article" date="2021" name="G3 (Bethesda)">
        <title>Aegilops tauschii genome assembly Aet v5.0 features greater sequence contiguity and improved annotation.</title>
        <authorList>
            <person name="Wang L."/>
            <person name="Zhu T."/>
            <person name="Rodriguez J.C."/>
            <person name="Deal K.R."/>
            <person name="Dubcovsky J."/>
            <person name="McGuire P.E."/>
            <person name="Lux T."/>
            <person name="Spannagl M."/>
            <person name="Mayer K.F.X."/>
            <person name="Baldrich P."/>
            <person name="Meyers B.C."/>
            <person name="Huo N."/>
            <person name="Gu Y.Q."/>
            <person name="Zhou H."/>
            <person name="Devos K.M."/>
            <person name="Bennetzen J.L."/>
            <person name="Unver T."/>
            <person name="Budak H."/>
            <person name="Gulick P.J."/>
            <person name="Galiba G."/>
            <person name="Kalapos B."/>
            <person name="Nelson D.R."/>
            <person name="Li P."/>
            <person name="You F.M."/>
            <person name="Luo M.C."/>
            <person name="Dvorak J."/>
        </authorList>
    </citation>
    <scope>NUCLEOTIDE SEQUENCE [LARGE SCALE GENOMIC DNA]</scope>
    <source>
        <strain evidence="3">cv. AL8/78</strain>
    </source>
</reference>
<reference evidence="4" key="2">
    <citation type="journal article" date="2017" name="Nat. Plants">
        <title>The Aegilops tauschii genome reveals multiple impacts of transposons.</title>
        <authorList>
            <person name="Zhao G."/>
            <person name="Zou C."/>
            <person name="Li K."/>
            <person name="Wang K."/>
            <person name="Li T."/>
            <person name="Gao L."/>
            <person name="Zhang X."/>
            <person name="Wang H."/>
            <person name="Yang Z."/>
            <person name="Liu X."/>
            <person name="Jiang W."/>
            <person name="Mao L."/>
            <person name="Kong X."/>
            <person name="Jiao Y."/>
            <person name="Jia J."/>
        </authorList>
    </citation>
    <scope>NUCLEOTIDE SEQUENCE [LARGE SCALE GENOMIC DNA]</scope>
    <source>
        <strain evidence="4">cv. AL8/78</strain>
    </source>
</reference>
<accession>A0A453BZD7</accession>
<keyword evidence="4" id="KW-1185">Reference proteome</keyword>
<sequence>DGRPFAFADSSPSQPRLLFFSPWPQRRRAGHSKGGLLASPPHPRRRPHRRPTGRNQGLLLVLYCRFTVFLFLLWVGNP</sequence>
<organism evidence="3 4">
    <name type="scientific">Aegilops tauschii subsp. strangulata</name>
    <name type="common">Goatgrass</name>
    <dbReference type="NCBI Taxonomy" id="200361"/>
    <lineage>
        <taxon>Eukaryota</taxon>
        <taxon>Viridiplantae</taxon>
        <taxon>Streptophyta</taxon>
        <taxon>Embryophyta</taxon>
        <taxon>Tracheophyta</taxon>
        <taxon>Spermatophyta</taxon>
        <taxon>Magnoliopsida</taxon>
        <taxon>Liliopsida</taxon>
        <taxon>Poales</taxon>
        <taxon>Poaceae</taxon>
        <taxon>BOP clade</taxon>
        <taxon>Pooideae</taxon>
        <taxon>Triticodae</taxon>
        <taxon>Triticeae</taxon>
        <taxon>Triticinae</taxon>
        <taxon>Aegilops</taxon>
    </lineage>
</organism>
<proteinExistence type="predicted"/>
<feature type="transmembrane region" description="Helical" evidence="2">
    <location>
        <begin position="57"/>
        <end position="76"/>
    </location>
</feature>
<evidence type="ECO:0000313" key="3">
    <source>
        <dbReference type="EnsemblPlants" id="AET2Gv20684900.5"/>
    </source>
</evidence>
<keyword evidence="2" id="KW-0812">Transmembrane</keyword>
<dbReference type="Proteomes" id="UP000015105">
    <property type="component" value="Chromosome 2D"/>
</dbReference>
<dbReference type="EnsemblPlants" id="AET2Gv20684900.5">
    <property type="protein sequence ID" value="AET2Gv20684900.5"/>
    <property type="gene ID" value="AET2Gv20684900"/>
</dbReference>
<keyword evidence="2" id="KW-0472">Membrane</keyword>
<dbReference type="AlphaFoldDB" id="A0A453BZD7"/>
<protein>
    <submittedName>
        <fullName evidence="3">Uncharacterized protein</fullName>
    </submittedName>
</protein>
<evidence type="ECO:0000256" key="1">
    <source>
        <dbReference type="SAM" id="MobiDB-lite"/>
    </source>
</evidence>
<reference evidence="4" key="1">
    <citation type="journal article" date="2014" name="Science">
        <title>Ancient hybridizations among the ancestral genomes of bread wheat.</title>
        <authorList>
            <consortium name="International Wheat Genome Sequencing Consortium,"/>
            <person name="Marcussen T."/>
            <person name="Sandve S.R."/>
            <person name="Heier L."/>
            <person name="Spannagl M."/>
            <person name="Pfeifer M."/>
            <person name="Jakobsen K.S."/>
            <person name="Wulff B.B."/>
            <person name="Steuernagel B."/>
            <person name="Mayer K.F."/>
            <person name="Olsen O.A."/>
        </authorList>
    </citation>
    <scope>NUCLEOTIDE SEQUENCE [LARGE SCALE GENOMIC DNA]</scope>
    <source>
        <strain evidence="4">cv. AL8/78</strain>
    </source>
</reference>